<name>A0A6M6E6P2_PRIMG</name>
<dbReference type="RefSeq" id="WP_171779156.1">
    <property type="nucleotide sequence ID" value="NZ_CP045274.1"/>
</dbReference>
<dbReference type="Proteomes" id="UP000501076">
    <property type="component" value="Plasmid pFDU301B"/>
</dbReference>
<proteinExistence type="predicted"/>
<dbReference type="EMBL" id="CP045274">
    <property type="protein sequence ID" value="QJX81174.1"/>
    <property type="molecule type" value="Genomic_DNA"/>
</dbReference>
<organism evidence="1 2">
    <name type="scientific">Priestia megaterium</name>
    <name type="common">Bacillus megaterium</name>
    <dbReference type="NCBI Taxonomy" id="1404"/>
    <lineage>
        <taxon>Bacteria</taxon>
        <taxon>Bacillati</taxon>
        <taxon>Bacillota</taxon>
        <taxon>Bacilli</taxon>
        <taxon>Bacillales</taxon>
        <taxon>Bacillaceae</taxon>
        <taxon>Priestia</taxon>
    </lineage>
</organism>
<dbReference type="PANTHER" id="PTHR42717">
    <property type="entry name" value="DIHYDROOROTASE-RELATED"/>
    <property type="match status" value="1"/>
</dbReference>
<accession>A0A6M6E6P2</accession>
<dbReference type="InterPro" id="IPR032466">
    <property type="entry name" value="Metal_Hydrolase"/>
</dbReference>
<dbReference type="InterPro" id="IPR020043">
    <property type="entry name" value="Deacetylase_Atu3266-like"/>
</dbReference>
<reference evidence="1 2" key="1">
    <citation type="submission" date="2019-10" db="EMBL/GenBank/DDBJ databases">
        <title>Complete genome sequences for adaption low water activity.</title>
        <authorList>
            <person name="Zhao L."/>
            <person name="Zhong J."/>
        </authorList>
    </citation>
    <scope>NUCLEOTIDE SEQUENCE [LARGE SCALE GENOMIC DNA]</scope>
    <source>
        <strain evidence="1 2">FDU301</strain>
        <plasmid evidence="2">pfdu301b</plasmid>
    </source>
</reference>
<dbReference type="GO" id="GO:0019213">
    <property type="term" value="F:deacetylase activity"/>
    <property type="evidence" value="ECO:0007669"/>
    <property type="project" value="InterPro"/>
</dbReference>
<dbReference type="Gene3D" id="3.20.20.140">
    <property type="entry name" value="Metal-dependent hydrolases"/>
    <property type="match status" value="1"/>
</dbReference>
<sequence>MGIWNFQGGSIWSEKGFIANDSTSIPVLQEEDKVIQLPDSSLILPGLVDFHCHLWGPGAEIGVKDTQYLSSGVTAVADAGTFGYNGWEEADRYWQDSQLIVRSWLSALPEGLTNFPNPNPTSPENISLERILEVASSAEDRLLGIKIRLGQVDEATDRSLLKLARKAADRIGSRIMVHLTGTGLDIEEVTQYFNKGDILTHPFQGRNGNVLDANGKVRKEFLASVERGILLDIGHGRKHFNWQVFYKCLAEGIKPDTISTDLTSASWGKIPVYNMSYIISKMIVGGLSLDEAFKAVLVTAPKLMGIDNFTSNPNNLVVLDSTSTETAFPDVDGETVLGNINYQPRHLVFNGIPGTENIFS</sequence>
<gene>
    <name evidence="1" type="ORF">FDZ14_34315</name>
</gene>
<evidence type="ECO:0008006" key="3">
    <source>
        <dbReference type="Google" id="ProtNLM"/>
    </source>
</evidence>
<dbReference type="AlphaFoldDB" id="A0A6M6E6P2"/>
<geneLocation type="plasmid" evidence="2">
    <name>pfdu301b</name>
</geneLocation>
<keyword evidence="1" id="KW-0614">Plasmid</keyword>
<evidence type="ECO:0000313" key="1">
    <source>
        <dbReference type="EMBL" id="QJX81174.1"/>
    </source>
</evidence>
<dbReference type="SUPFAM" id="SSF51556">
    <property type="entry name" value="Metallo-dependent hydrolases"/>
    <property type="match status" value="1"/>
</dbReference>
<protein>
    <recommendedName>
        <fullName evidence="3">Dihydroorotase</fullName>
    </recommendedName>
</protein>
<dbReference type="PANTHER" id="PTHR42717:SF1">
    <property type="entry name" value="IMIDAZOLONEPROPIONASE AND RELATED AMIDOHYDROLASES"/>
    <property type="match status" value="1"/>
</dbReference>
<evidence type="ECO:0000313" key="2">
    <source>
        <dbReference type="Proteomes" id="UP000501076"/>
    </source>
</evidence>